<keyword evidence="5" id="KW-1185">Reference proteome</keyword>
<accession>A0A0P1LH36</accession>
<keyword evidence="1" id="KW-0812">Transmembrane</keyword>
<accession>A0A0P1P214</accession>
<dbReference type="STRING" id="1633631.GCA_001442925_02046"/>
<feature type="transmembrane region" description="Helical" evidence="1">
    <location>
        <begin position="71"/>
        <end position="95"/>
    </location>
</feature>
<dbReference type="Proteomes" id="UP000182011">
    <property type="component" value="Unassembled WGS sequence"/>
</dbReference>
<accession>A0A0P1NXL2</accession>
<gene>
    <name evidence="3" type="ORF">JGI4_02052</name>
    <name evidence="2" type="ORF">JGI8_01729</name>
</gene>
<dbReference type="OrthoDB" id="9812364at2"/>
<sequence length="214" mass="24506">MDLLGLAKAVAIVSFAFFVVGLIYHYYKTKQLRFPVDYARPKGSHRIGVLYSFTVGMLPWMKESTRRHWISYLRGVVFHVGIFTALLVLLLKFFGIEINSLFVNLFAFITGLGAIMGFAGVIMRVVEQNLRKVSTVDDFISVFLVSLFLMFVSLSLIDLSFTTPMYLISAITLFYAPLGKIRHCLYFFFSRFFFGVHLGRRGIVHKYTEVSYGK</sequence>
<evidence type="ECO:0008006" key="6">
    <source>
        <dbReference type="Google" id="ProtNLM"/>
    </source>
</evidence>
<evidence type="ECO:0000313" key="5">
    <source>
        <dbReference type="Proteomes" id="UP000182200"/>
    </source>
</evidence>
<organism evidence="3 4">
    <name type="scientific">Candidatus Kryptonium thompsonii</name>
    <dbReference type="NCBI Taxonomy" id="1633631"/>
    <lineage>
        <taxon>Bacteria</taxon>
        <taxon>Pseudomonadati</taxon>
        <taxon>Candidatus Kryptoniota</taxon>
        <taxon>Candidatus Kryptonium</taxon>
    </lineage>
</organism>
<accession>A0A0S4NAN9</accession>
<reference evidence="3 4" key="2">
    <citation type="submission" date="2015-11" db="EMBL/GenBank/DDBJ databases">
        <authorList>
            <person name="Zhang Y."/>
            <person name="Guo Z."/>
        </authorList>
    </citation>
    <scope>NUCLEOTIDE SEQUENCE [LARGE SCALE GENOMIC DNA]</scope>
    <source>
        <strain evidence="3">JGI-4</strain>
    </source>
</reference>
<keyword evidence="1" id="KW-0472">Membrane</keyword>
<dbReference type="EMBL" id="FAOP01000009">
    <property type="protein sequence ID" value="CUU08322.1"/>
    <property type="molecule type" value="Genomic_DNA"/>
</dbReference>
<accession>A0A0N7MPQ1</accession>
<proteinExistence type="predicted"/>
<accession>A0A0P1MDD5</accession>
<protein>
    <recommendedName>
        <fullName evidence="6">Nitrate reductase gamma subunit</fullName>
    </recommendedName>
</protein>
<evidence type="ECO:0000256" key="1">
    <source>
        <dbReference type="SAM" id="Phobius"/>
    </source>
</evidence>
<dbReference type="Proteomes" id="UP000182200">
    <property type="component" value="Unassembled WGS sequence"/>
</dbReference>
<evidence type="ECO:0000313" key="3">
    <source>
        <dbReference type="EMBL" id="CUU08322.1"/>
    </source>
</evidence>
<dbReference type="AlphaFoldDB" id="A0A0N7MNJ7"/>
<evidence type="ECO:0000313" key="2">
    <source>
        <dbReference type="EMBL" id="CUS92815.1"/>
    </source>
</evidence>
<feature type="transmembrane region" description="Helical" evidence="1">
    <location>
        <begin position="101"/>
        <end position="126"/>
    </location>
</feature>
<dbReference type="EMBL" id="CZVI01000031">
    <property type="protein sequence ID" value="CUS92815.1"/>
    <property type="molecule type" value="Genomic_DNA"/>
</dbReference>
<feature type="transmembrane region" description="Helical" evidence="1">
    <location>
        <begin position="6"/>
        <end position="27"/>
    </location>
</feature>
<dbReference type="RefSeq" id="WP_047133524.1">
    <property type="nucleotide sequence ID" value="NZ_CZVI01000031.1"/>
</dbReference>
<evidence type="ECO:0000313" key="4">
    <source>
        <dbReference type="Proteomes" id="UP000182011"/>
    </source>
</evidence>
<keyword evidence="1" id="KW-1133">Transmembrane helix</keyword>
<accession>A0A0N7MNJ7</accession>
<reference evidence="2 5" key="1">
    <citation type="submission" date="2015-11" db="EMBL/GenBank/DDBJ databases">
        <authorList>
            <person name="Varghese N."/>
        </authorList>
    </citation>
    <scope>NUCLEOTIDE SEQUENCE [LARGE SCALE GENOMIC DNA]</scope>
    <source>
        <strain evidence="2 5">JGI-8</strain>
    </source>
</reference>
<feature type="transmembrane region" description="Helical" evidence="1">
    <location>
        <begin position="138"/>
        <end position="157"/>
    </location>
</feature>
<name>A0A0N7MNJ7_9BACT</name>
<accession>A0A0P1L6E4</accession>